<name>A0A8S5T4Z7_9CAUD</name>
<accession>A0A8S5T4Z7</accession>
<dbReference type="EMBL" id="BK032752">
    <property type="protein sequence ID" value="DAF58420.1"/>
    <property type="molecule type" value="Genomic_DNA"/>
</dbReference>
<proteinExistence type="predicted"/>
<organism evidence="1">
    <name type="scientific">Siphoviridae sp. ctL7J9</name>
    <dbReference type="NCBI Taxonomy" id="2827845"/>
    <lineage>
        <taxon>Viruses</taxon>
        <taxon>Duplodnaviria</taxon>
        <taxon>Heunggongvirae</taxon>
        <taxon>Uroviricota</taxon>
        <taxon>Caudoviricetes</taxon>
    </lineage>
</organism>
<evidence type="ECO:0000313" key="1">
    <source>
        <dbReference type="EMBL" id="DAF58420.1"/>
    </source>
</evidence>
<reference evidence="1" key="1">
    <citation type="journal article" date="2021" name="Proc. Natl. Acad. Sci. U.S.A.">
        <title>A Catalog of Tens of Thousands of Viruses from Human Metagenomes Reveals Hidden Associations with Chronic Diseases.</title>
        <authorList>
            <person name="Tisza M.J."/>
            <person name="Buck C.B."/>
        </authorList>
    </citation>
    <scope>NUCLEOTIDE SEQUENCE</scope>
    <source>
        <strain evidence="1">CtL7J9</strain>
    </source>
</reference>
<sequence>MFKEGILKNGWVQPVAEGQGLPVVETPPPDSLEYGYKAVAHYEQQKEQIVKVWELVPWSEQD</sequence>
<protein>
    <submittedName>
        <fullName evidence="1">Uncharacterized protein</fullName>
    </submittedName>
</protein>